<reference evidence="8 9" key="1">
    <citation type="submission" date="2019-05" db="EMBL/GenBank/DDBJ databases">
        <title>Verrucobacter flavum gen. nov., sp. nov. a new member of the family Verrucomicrobiaceae.</title>
        <authorList>
            <person name="Szuroczki S."/>
            <person name="Abbaszade G."/>
            <person name="Szabo A."/>
            <person name="Felfoldi T."/>
            <person name="Schumann P."/>
            <person name="Boka K."/>
            <person name="Keki Z."/>
            <person name="Toumi M."/>
            <person name="Toth E."/>
        </authorList>
    </citation>
    <scope>NUCLEOTIDE SEQUENCE [LARGE SCALE GENOMIC DNA]</scope>
    <source>
        <strain evidence="8 9">MG-N-17</strain>
    </source>
</reference>
<dbReference type="PANTHER" id="PTHR33546">
    <property type="entry name" value="LARGE, MULTIFUNCTIONAL SECRETED PROTEIN-RELATED"/>
    <property type="match status" value="1"/>
</dbReference>
<dbReference type="SUPFAM" id="SSF63829">
    <property type="entry name" value="Calcium-dependent phosphotriesterase"/>
    <property type="match status" value="1"/>
</dbReference>
<dbReference type="Gene3D" id="3.20.20.150">
    <property type="entry name" value="Divalent-metal-dependent TIM barrel enzymes"/>
    <property type="match status" value="1"/>
</dbReference>
<evidence type="ECO:0000256" key="5">
    <source>
        <dbReference type="SAM" id="SignalP"/>
    </source>
</evidence>
<dbReference type="CDD" id="cd04233">
    <property type="entry name" value="Auracyanin"/>
    <property type="match status" value="1"/>
</dbReference>
<protein>
    <submittedName>
        <fullName evidence="8">Heme-binding domain-containing protein</fullName>
    </submittedName>
</protein>
<evidence type="ECO:0000259" key="6">
    <source>
        <dbReference type="Pfam" id="PF00127"/>
    </source>
</evidence>
<evidence type="ECO:0000256" key="1">
    <source>
        <dbReference type="ARBA" id="ARBA00022448"/>
    </source>
</evidence>
<evidence type="ECO:0000256" key="3">
    <source>
        <dbReference type="ARBA" id="ARBA00022982"/>
    </source>
</evidence>
<dbReference type="Gene3D" id="2.120.10.30">
    <property type="entry name" value="TolB, C-terminal domain"/>
    <property type="match status" value="1"/>
</dbReference>
<dbReference type="InterPro" id="IPR028871">
    <property type="entry name" value="BlueCu_1_BS"/>
</dbReference>
<dbReference type="PROSITE" id="PS00196">
    <property type="entry name" value="COPPER_BLUE"/>
    <property type="match status" value="1"/>
</dbReference>
<dbReference type="OrthoDB" id="196232at2"/>
<proteinExistence type="predicted"/>
<evidence type="ECO:0000313" key="8">
    <source>
        <dbReference type="EMBL" id="TLD71251.1"/>
    </source>
</evidence>
<organism evidence="8 9">
    <name type="scientific">Phragmitibacter flavus</name>
    <dbReference type="NCBI Taxonomy" id="2576071"/>
    <lineage>
        <taxon>Bacteria</taxon>
        <taxon>Pseudomonadati</taxon>
        <taxon>Verrucomicrobiota</taxon>
        <taxon>Verrucomicrobiia</taxon>
        <taxon>Verrucomicrobiales</taxon>
        <taxon>Verrucomicrobiaceae</taxon>
        <taxon>Phragmitibacter</taxon>
    </lineage>
</organism>
<evidence type="ECO:0000256" key="2">
    <source>
        <dbReference type="ARBA" id="ARBA00022723"/>
    </source>
</evidence>
<name>A0A5R8KG89_9BACT</name>
<comment type="caution">
    <text evidence="8">The sequence shown here is derived from an EMBL/GenBank/DDBJ whole genome shotgun (WGS) entry which is preliminary data.</text>
</comment>
<dbReference type="Pfam" id="PF20601">
    <property type="entry name" value="DUF6797"/>
    <property type="match status" value="1"/>
</dbReference>
<dbReference type="InterPro" id="IPR011042">
    <property type="entry name" value="6-blade_b-propeller_TolB-like"/>
</dbReference>
<dbReference type="RefSeq" id="WP_138085464.1">
    <property type="nucleotide sequence ID" value="NZ_VAUV01000005.1"/>
</dbReference>
<dbReference type="AlphaFoldDB" id="A0A5R8KG89"/>
<feature type="domain" description="DUF6797" evidence="7">
    <location>
        <begin position="417"/>
        <end position="492"/>
    </location>
</feature>
<dbReference type="PANTHER" id="PTHR33546:SF1">
    <property type="entry name" value="LARGE, MULTIFUNCTIONAL SECRETED PROTEIN"/>
    <property type="match status" value="1"/>
</dbReference>
<keyword evidence="5" id="KW-0732">Signal</keyword>
<gene>
    <name evidence="8" type="ORF">FEM03_06870</name>
</gene>
<accession>A0A5R8KG89</accession>
<keyword evidence="2" id="KW-0479">Metal-binding</keyword>
<keyword evidence="3" id="KW-0249">Electron transport</keyword>
<evidence type="ECO:0000313" key="9">
    <source>
        <dbReference type="Proteomes" id="UP000306196"/>
    </source>
</evidence>
<feature type="signal peptide" evidence="5">
    <location>
        <begin position="1"/>
        <end position="26"/>
    </location>
</feature>
<dbReference type="InterPro" id="IPR008972">
    <property type="entry name" value="Cupredoxin"/>
</dbReference>
<dbReference type="SUPFAM" id="SSF51658">
    <property type="entry name" value="Xylose isomerase-like"/>
    <property type="match status" value="1"/>
</dbReference>
<dbReference type="InterPro" id="IPR036237">
    <property type="entry name" value="Xyl_isomerase-like_sf"/>
</dbReference>
<dbReference type="EMBL" id="VAUV01000005">
    <property type="protein sequence ID" value="TLD71251.1"/>
    <property type="molecule type" value="Genomic_DNA"/>
</dbReference>
<feature type="chain" id="PRO_5024455608" evidence="5">
    <location>
        <begin position="27"/>
        <end position="1132"/>
    </location>
</feature>
<dbReference type="GO" id="GO:0009055">
    <property type="term" value="F:electron transfer activity"/>
    <property type="evidence" value="ECO:0007669"/>
    <property type="project" value="InterPro"/>
</dbReference>
<feature type="domain" description="Blue (type 1) copper" evidence="6">
    <location>
        <begin position="1019"/>
        <end position="1132"/>
    </location>
</feature>
<dbReference type="Proteomes" id="UP000306196">
    <property type="component" value="Unassembled WGS sequence"/>
</dbReference>
<keyword evidence="1" id="KW-0813">Transport</keyword>
<dbReference type="GO" id="GO:0005507">
    <property type="term" value="F:copper ion binding"/>
    <property type="evidence" value="ECO:0007669"/>
    <property type="project" value="InterPro"/>
</dbReference>
<dbReference type="Gene3D" id="2.60.40.420">
    <property type="entry name" value="Cupredoxins - blue copper proteins"/>
    <property type="match status" value="1"/>
</dbReference>
<dbReference type="InterPro" id="IPR000923">
    <property type="entry name" value="BlueCu_1"/>
</dbReference>
<dbReference type="Pfam" id="PF00127">
    <property type="entry name" value="Copper-bind"/>
    <property type="match status" value="1"/>
</dbReference>
<evidence type="ECO:0000256" key="4">
    <source>
        <dbReference type="ARBA" id="ARBA00023008"/>
    </source>
</evidence>
<evidence type="ECO:0000259" key="7">
    <source>
        <dbReference type="Pfam" id="PF20601"/>
    </source>
</evidence>
<keyword evidence="9" id="KW-1185">Reference proteome</keyword>
<dbReference type="SUPFAM" id="SSF49503">
    <property type="entry name" value="Cupredoxins"/>
    <property type="match status" value="1"/>
</dbReference>
<keyword evidence="4" id="KW-0186">Copper</keyword>
<dbReference type="InterPro" id="IPR046476">
    <property type="entry name" value="DUF6797"/>
</dbReference>
<sequence>MNASFLRTFCASVVSVWFLGLPSVKAAPVFEKNNLAAWCIVPFDAKKRGPEERAAMLKALGIRQFVYDYRTEHVPQWEAEMEALKKNGIELTGWWFPRTLNEEGRRILEVIGRHGWKRCDLWVTGGDSTVEKEVERLKPMAVEAAKVGVRVGLYNHGGWFGEPDNQIATIEALKKEGVNNVGIVYNLHHGHGHLTKLPELMALMKPYLIGLNLNGMDVDGDKKGRKILPIGVGTEDVKVLKVIRDSGYAGPVGILNHTNEDAEGRLKDNLAGLQWVVAQLDGAEAGPRPKYVTWHEEPKLKPASSASEFTPERKPLRVEEWPDWEAPVNRDRMFDFYGKQARFFMKQKPRPSMVEVYPGLDGGKMGHWGNQTEETWRDDRWSKSDLGNVLSTVIHAEGFTLPKAVALRLGNGGEMAAVFDPLTLSFPLVWREGFLKVSDVRRGFMGGMSLEGKVVQKERIAAPKGKVEYRGFYRDGKRVVFAYALNGEELLDTVWEENGVFLRERGPVEGHSHKSVLKGGVTQWPGWIEMKGEIGENRPFAVDTIPVPFENPYGTLFFISGHDFFQDGTAAVATMTGEVWLVKGIDEKLEKVRWKRFATGLHQPLGVRIVNDQLYVLGRDQITRLQDLNGDDEADFHECVTNAQLTSAGGHDYITGLEIDAEGRFYFASGNQGVCRVKPGGEVEVLAKGFRNPNGLGLSEDGTVTTSVQEGDWTPASAICQVVNGAHFGAGGPKDGKMPELPLIYFPRGEDNSSGGQCFVSGEKWSALRGRGNGSGNLVHFSPGSGSAFLVMREQLKGKWQGAAVRLGGGFKSGAQNGRFHPVDGHLYVSGLNGWSSYTPEDGCLQRVRYVGGVAVPVEIESRDNGVLIRFDEAVDVNVAKEAAKHGVQCWNYKYSAAYGSPEWSVKHPDKAGHDVLEVRSAHVLEGGKTLFLEIPQLVPANVVHLHVALTADRSADVFLTAHALGEAFVEFPGYQTIAKESAAVSPDPMASLKMPPPAKPNVWTKGEAGRKLVMEAALGLQFVQKELRVKAGERVTLEFNNPDVVPHNWVLLKPGTTASVGQKVNLLIADPQGLARHYIPETDEVLVFTDMVNPQEKFTIHFDAPKERGDYPYLCSFPGHWQAMNGVMKVE</sequence>